<gene>
    <name evidence="1" type="ORF">EA660_18245</name>
</gene>
<proteinExistence type="predicted"/>
<name>A0A4Q8L4N8_9GAMM</name>
<dbReference type="AlphaFoldDB" id="A0A4Q8L4N8"/>
<evidence type="ECO:0000313" key="1">
    <source>
        <dbReference type="EMBL" id="TAA20330.1"/>
    </source>
</evidence>
<comment type="caution">
    <text evidence="1">The sequence shown here is derived from an EMBL/GenBank/DDBJ whole genome shotgun (WGS) entry which is preliminary data.</text>
</comment>
<dbReference type="Proteomes" id="UP000292627">
    <property type="component" value="Unassembled WGS sequence"/>
</dbReference>
<sequence>MSIDVMGVLYRHSRMHDAPEDFNDAHIVICGLVEATRRTVAAFEQLGTSNALIGDSLARKECENALIAQKAVLDRHFPNPKLPGAQP</sequence>
<reference evidence="1 2" key="1">
    <citation type="submission" date="2019-02" db="EMBL/GenBank/DDBJ databases">
        <title>WGS of Pseudoxanthomonas species novum from clinical isolates.</title>
        <authorList>
            <person name="Bernier A.-M."/>
            <person name="Bernard K."/>
            <person name="Vachon A."/>
        </authorList>
    </citation>
    <scope>NUCLEOTIDE SEQUENCE [LARGE SCALE GENOMIC DNA]</scope>
    <source>
        <strain evidence="1 2">NML171200</strain>
    </source>
</reference>
<evidence type="ECO:0000313" key="2">
    <source>
        <dbReference type="Proteomes" id="UP000292627"/>
    </source>
</evidence>
<dbReference type="RefSeq" id="WP_130552897.1">
    <property type="nucleotide sequence ID" value="NZ_SHMC01000010.1"/>
</dbReference>
<dbReference type="EMBL" id="SHMC01000010">
    <property type="protein sequence ID" value="TAA20330.1"/>
    <property type="molecule type" value="Genomic_DNA"/>
</dbReference>
<protein>
    <submittedName>
        <fullName evidence="1">Uncharacterized protein</fullName>
    </submittedName>
</protein>
<accession>A0A4Q8L4N8</accession>
<organism evidence="1 2">
    <name type="scientific">Pseudoxanthomonas winnipegensis</name>
    <dbReference type="NCBI Taxonomy" id="2480810"/>
    <lineage>
        <taxon>Bacteria</taxon>
        <taxon>Pseudomonadati</taxon>
        <taxon>Pseudomonadota</taxon>
        <taxon>Gammaproteobacteria</taxon>
        <taxon>Lysobacterales</taxon>
        <taxon>Lysobacteraceae</taxon>
        <taxon>Pseudoxanthomonas</taxon>
    </lineage>
</organism>